<proteinExistence type="predicted"/>
<organism evidence="1 2">
    <name type="scientific">Hyphomonas atlantica</name>
    <dbReference type="NCBI Taxonomy" id="1280948"/>
    <lineage>
        <taxon>Bacteria</taxon>
        <taxon>Pseudomonadati</taxon>
        <taxon>Pseudomonadota</taxon>
        <taxon>Alphaproteobacteria</taxon>
        <taxon>Hyphomonadales</taxon>
        <taxon>Hyphomonadaceae</taxon>
        <taxon>Hyphomonas</taxon>
    </lineage>
</organism>
<dbReference type="AlphaFoldDB" id="A0A059E153"/>
<evidence type="ECO:0000313" key="2">
    <source>
        <dbReference type="Proteomes" id="UP000024547"/>
    </source>
</evidence>
<keyword evidence="2" id="KW-1185">Reference proteome</keyword>
<dbReference type="PATRIC" id="fig|1280948.3.peg.1951"/>
<dbReference type="eggNOG" id="ENOG5033PDB">
    <property type="taxonomic scope" value="Bacteria"/>
</dbReference>
<evidence type="ECO:0000313" key="1">
    <source>
        <dbReference type="EMBL" id="KCZ61325.1"/>
    </source>
</evidence>
<comment type="caution">
    <text evidence="1">The sequence shown here is derived from an EMBL/GenBank/DDBJ whole genome shotgun (WGS) entry which is preliminary data.</text>
</comment>
<gene>
    <name evidence="1" type="ORF">HY36_17140</name>
</gene>
<dbReference type="Proteomes" id="UP000024547">
    <property type="component" value="Unassembled WGS sequence"/>
</dbReference>
<name>A0A059E153_9PROT</name>
<sequence>MSSGQSSHPFATRFSSSGTPGAALEDDLRTYLEDLYREKLYERLSAGYPGRDVVFNLLLFYADTAQTLFWKQDDHYDEALRAFSVLVGHIAETELDLDDLFYVFDIIEGFFDYEQEGDGPDHLPWLRQSIQALSDLFQEERYRKAIEDALDDKSRADFVYLISIAGWFYGADEFDLYMSFASKHYPELALSNARYWLLNMSDKQCQRFIAWARSCLPPEKLSGPLSRTQEYTKTQKAILDVVISDRVHILRNSQDRRDFMAWGLRAADTFMAAKAAYMLEDVPVADWPAGSQVIVEELFSLMQPHWLSYKGPRGKGAYVRSKVRLGELLEKVKGTDS</sequence>
<protein>
    <submittedName>
        <fullName evidence="1">Uncharacterized protein</fullName>
    </submittedName>
</protein>
<reference evidence="1 2" key="1">
    <citation type="journal article" date="2014" name="Antonie Van Leeuwenhoek">
        <title>Hyphomonas beringensis sp. nov. and Hyphomonas chukchiensis sp. nov., isolated from surface seawater of the Bering Sea and Chukchi Sea.</title>
        <authorList>
            <person name="Li C."/>
            <person name="Lai Q."/>
            <person name="Li G."/>
            <person name="Dong C."/>
            <person name="Wang J."/>
            <person name="Liao Y."/>
            <person name="Shao Z."/>
        </authorList>
    </citation>
    <scope>NUCLEOTIDE SEQUENCE [LARGE SCALE GENOMIC DNA]</scope>
    <source>
        <strain evidence="1 2">22II1-22F38</strain>
    </source>
</reference>
<dbReference type="RefSeq" id="WP_035551833.1">
    <property type="nucleotide sequence ID" value="NZ_AWFH01000017.1"/>
</dbReference>
<dbReference type="EMBL" id="AWFH01000017">
    <property type="protein sequence ID" value="KCZ61325.1"/>
    <property type="molecule type" value="Genomic_DNA"/>
</dbReference>
<accession>A0A059E153</accession>
<dbReference type="OrthoDB" id="7628377at2"/>